<feature type="binding site" evidence="10">
    <location>
        <position position="151"/>
    </location>
    <ligand>
        <name>substrate</name>
    </ligand>
</feature>
<comment type="catalytic activity">
    <reaction evidence="1 10 12">
        <text>(2R)-3-phosphoglycerate + ATP = (2R)-3-phospho-glyceroyl phosphate + ADP</text>
        <dbReference type="Rhea" id="RHEA:14801"/>
        <dbReference type="ChEBI" id="CHEBI:30616"/>
        <dbReference type="ChEBI" id="CHEBI:57604"/>
        <dbReference type="ChEBI" id="CHEBI:58272"/>
        <dbReference type="ChEBI" id="CHEBI:456216"/>
        <dbReference type="EC" id="2.7.2.3"/>
    </reaction>
</comment>
<dbReference type="GO" id="GO:0005524">
    <property type="term" value="F:ATP binding"/>
    <property type="evidence" value="ECO:0007669"/>
    <property type="project" value="UniProtKB-KW"/>
</dbReference>
<comment type="subcellular location">
    <subcellularLocation>
        <location evidence="10">Cytoplasm</location>
    </subcellularLocation>
</comment>
<evidence type="ECO:0000256" key="11">
    <source>
        <dbReference type="PIRSR" id="PIRSR000724-2"/>
    </source>
</evidence>
<evidence type="ECO:0000256" key="12">
    <source>
        <dbReference type="RuleBase" id="RU000532"/>
    </source>
</evidence>
<evidence type="ECO:0000256" key="10">
    <source>
        <dbReference type="HAMAP-Rule" id="MF_00145"/>
    </source>
</evidence>
<feature type="binding site" evidence="10">
    <location>
        <begin position="61"/>
        <end position="64"/>
    </location>
    <ligand>
        <name>substrate</name>
    </ligand>
</feature>
<feature type="binding site" evidence="10">
    <location>
        <position position="118"/>
    </location>
    <ligand>
        <name>substrate</name>
    </ligand>
</feature>
<gene>
    <name evidence="10" type="primary">pgk</name>
    <name evidence="13" type="ORF">UX10_C0015G0016</name>
</gene>
<keyword evidence="9 10" id="KW-0324">Glycolysis</keyword>
<evidence type="ECO:0000256" key="9">
    <source>
        <dbReference type="ARBA" id="ARBA00023152"/>
    </source>
</evidence>
<comment type="similarity">
    <text evidence="3 10 12">Belongs to the phosphoglycerate kinase family.</text>
</comment>
<keyword evidence="7 10" id="KW-0418">Kinase</keyword>
<dbReference type="EC" id="2.7.2.3" evidence="4 10"/>
<comment type="subunit">
    <text evidence="10">Monomer.</text>
</comment>
<dbReference type="Pfam" id="PF00162">
    <property type="entry name" value="PGK"/>
    <property type="match status" value="1"/>
</dbReference>
<dbReference type="GO" id="GO:0004618">
    <property type="term" value="F:phosphoglycerate kinase activity"/>
    <property type="evidence" value="ECO:0007669"/>
    <property type="project" value="UniProtKB-UniRule"/>
</dbReference>
<keyword evidence="8 10" id="KW-0067">ATP-binding</keyword>
<dbReference type="PANTHER" id="PTHR11406">
    <property type="entry name" value="PHOSPHOGLYCERATE KINASE"/>
    <property type="match status" value="1"/>
</dbReference>
<proteinExistence type="inferred from homology"/>
<sequence>MPRLSQLPDVRGKTVLLRLDLNVPQSASGVVGHEDDWKIQKSLPTIEHILSRGASIIILTHWGRPKGKAVPEYAVEPIARFVGRLIKKNISVLPLAILKNRTAPRMQAGQVAMLENVRFHAGEDKNDARFARALAALGSVYVNDAFAVCHRAAASVVGITKYLPSFAGDQLYLEVSVLEQVRERPRQPFEVIMGGLKFETKIPVIRRLLSRARHIMLGGGLSSTILASLGYGVGSSEIDHAYFKQARALMKDKKIMLPVDVIIGHKHNRGDYHHVRIPIAPATLCSSAYAIYDIGPETVRRYSQLIKKAETIVWNGPLGLFEDRPYDQGTLAIARVVAARSKGHSFGVVGGGETVVALKRTQTLHWVDHVSTGGGAMLEYLGGAEMPGISALEQKRV</sequence>
<dbReference type="GO" id="GO:0005829">
    <property type="term" value="C:cytosol"/>
    <property type="evidence" value="ECO:0007669"/>
    <property type="project" value="TreeGrafter"/>
</dbReference>
<name>A0A0G1QES1_9BACT</name>
<evidence type="ECO:0000256" key="2">
    <source>
        <dbReference type="ARBA" id="ARBA00004838"/>
    </source>
</evidence>
<dbReference type="UniPathway" id="UPA00109">
    <property type="reaction ID" value="UER00185"/>
</dbReference>
<dbReference type="HAMAP" id="MF_00145">
    <property type="entry name" value="Phosphoglyc_kinase"/>
    <property type="match status" value="1"/>
</dbReference>
<dbReference type="PIRSF" id="PIRSF000724">
    <property type="entry name" value="Pgk"/>
    <property type="match status" value="1"/>
</dbReference>
<keyword evidence="5 10" id="KW-0808">Transferase</keyword>
<dbReference type="GO" id="GO:0006096">
    <property type="term" value="P:glycolytic process"/>
    <property type="evidence" value="ECO:0007669"/>
    <property type="project" value="UniProtKB-UniRule"/>
</dbReference>
<dbReference type="InterPro" id="IPR001576">
    <property type="entry name" value="Phosphoglycerate_kinase"/>
</dbReference>
<evidence type="ECO:0000256" key="3">
    <source>
        <dbReference type="ARBA" id="ARBA00008982"/>
    </source>
</evidence>
<dbReference type="Gene3D" id="3.40.50.1260">
    <property type="entry name" value="Phosphoglycerate kinase, N-terminal domain"/>
    <property type="match status" value="2"/>
</dbReference>
<evidence type="ECO:0000313" key="14">
    <source>
        <dbReference type="Proteomes" id="UP000033999"/>
    </source>
</evidence>
<evidence type="ECO:0000256" key="8">
    <source>
        <dbReference type="ARBA" id="ARBA00022840"/>
    </source>
</evidence>
<feature type="binding site" evidence="10 11">
    <location>
        <position position="201"/>
    </location>
    <ligand>
        <name>ATP</name>
        <dbReference type="ChEBI" id="CHEBI:30616"/>
    </ligand>
</feature>
<evidence type="ECO:0000313" key="13">
    <source>
        <dbReference type="EMBL" id="KKU07130.1"/>
    </source>
</evidence>
<dbReference type="EMBL" id="LCKX01000015">
    <property type="protein sequence ID" value="KKU07130.1"/>
    <property type="molecule type" value="Genomic_DNA"/>
</dbReference>
<accession>A0A0G1QES1</accession>
<evidence type="ECO:0000256" key="6">
    <source>
        <dbReference type="ARBA" id="ARBA00022741"/>
    </source>
</evidence>
<comment type="pathway">
    <text evidence="2 10">Carbohydrate degradation; glycolysis; pyruvate from D-glyceraldehyde 3-phosphate: step 2/5.</text>
</comment>
<evidence type="ECO:0000256" key="1">
    <source>
        <dbReference type="ARBA" id="ARBA00000642"/>
    </source>
</evidence>
<comment type="caution">
    <text evidence="10">Lacks conserved residue(s) required for the propagation of feature annotation.</text>
</comment>
<dbReference type="PANTHER" id="PTHR11406:SF23">
    <property type="entry name" value="PHOSPHOGLYCERATE KINASE 1, CHLOROPLASTIC-RELATED"/>
    <property type="match status" value="1"/>
</dbReference>
<dbReference type="AlphaFoldDB" id="A0A0G1QES1"/>
<evidence type="ECO:0000256" key="4">
    <source>
        <dbReference type="ARBA" id="ARBA00013061"/>
    </source>
</evidence>
<comment type="caution">
    <text evidence="13">The sequence shown here is derived from an EMBL/GenBank/DDBJ whole genome shotgun (WGS) entry which is preliminary data.</text>
</comment>
<protein>
    <recommendedName>
        <fullName evidence="4 10">Phosphoglycerate kinase</fullName>
        <ecNumber evidence="4 10">2.7.2.3</ecNumber>
    </recommendedName>
</protein>
<feature type="binding site" evidence="10">
    <location>
        <begin position="20"/>
        <end position="22"/>
    </location>
    <ligand>
        <name>substrate</name>
    </ligand>
</feature>
<dbReference type="SUPFAM" id="SSF53748">
    <property type="entry name" value="Phosphoglycerate kinase"/>
    <property type="match status" value="1"/>
</dbReference>
<dbReference type="InterPro" id="IPR015911">
    <property type="entry name" value="Phosphoglycerate_kinase_CS"/>
</dbReference>
<dbReference type="InterPro" id="IPR036043">
    <property type="entry name" value="Phosphoglycerate_kinase_sf"/>
</dbReference>
<feature type="binding site" evidence="10 11">
    <location>
        <position position="322"/>
    </location>
    <ligand>
        <name>ATP</name>
        <dbReference type="ChEBI" id="CHEBI:30616"/>
    </ligand>
</feature>
<dbReference type="PROSITE" id="PS00111">
    <property type="entry name" value="PGLYCERATE_KINASE"/>
    <property type="match status" value="1"/>
</dbReference>
<evidence type="ECO:0000256" key="7">
    <source>
        <dbReference type="ARBA" id="ARBA00022777"/>
    </source>
</evidence>
<dbReference type="FunFam" id="3.40.50.1260:FF:000031">
    <property type="entry name" value="Phosphoglycerate kinase 1"/>
    <property type="match status" value="1"/>
</dbReference>
<dbReference type="GO" id="GO:0006094">
    <property type="term" value="P:gluconeogenesis"/>
    <property type="evidence" value="ECO:0007669"/>
    <property type="project" value="TreeGrafter"/>
</dbReference>
<dbReference type="GO" id="GO:0043531">
    <property type="term" value="F:ADP binding"/>
    <property type="evidence" value="ECO:0007669"/>
    <property type="project" value="TreeGrafter"/>
</dbReference>
<organism evidence="13 14">
    <name type="scientific">Candidatus Magasanikbacteria bacterium GW2011_GWA2_45_39</name>
    <dbReference type="NCBI Taxonomy" id="1619041"/>
    <lineage>
        <taxon>Bacteria</taxon>
        <taxon>Candidatus Magasanikiibacteriota</taxon>
    </lineage>
</organism>
<evidence type="ECO:0000256" key="5">
    <source>
        <dbReference type="ARBA" id="ARBA00022679"/>
    </source>
</evidence>
<keyword evidence="10" id="KW-0963">Cytoplasm</keyword>
<reference evidence="13 14" key="1">
    <citation type="journal article" date="2015" name="Nature">
        <title>rRNA introns, odd ribosomes, and small enigmatic genomes across a large radiation of phyla.</title>
        <authorList>
            <person name="Brown C.T."/>
            <person name="Hug L.A."/>
            <person name="Thomas B.C."/>
            <person name="Sharon I."/>
            <person name="Castelle C.J."/>
            <person name="Singh A."/>
            <person name="Wilkins M.J."/>
            <person name="Williams K.H."/>
            <person name="Banfield J.F."/>
        </authorList>
    </citation>
    <scope>NUCLEOTIDE SEQUENCE [LARGE SCALE GENOMIC DNA]</scope>
</reference>
<dbReference type="InterPro" id="IPR015824">
    <property type="entry name" value="Phosphoglycerate_kinase_N"/>
</dbReference>
<dbReference type="PRINTS" id="PR00477">
    <property type="entry name" value="PHGLYCKINASE"/>
</dbReference>
<dbReference type="PATRIC" id="fig|1619041.3.peg.532"/>
<dbReference type="Proteomes" id="UP000033999">
    <property type="component" value="Unassembled WGS sequence"/>
</dbReference>
<keyword evidence="6 10" id="KW-0547">Nucleotide-binding</keyword>
<feature type="binding site" evidence="10">
    <location>
        <begin position="351"/>
        <end position="354"/>
    </location>
    <ligand>
        <name>ATP</name>
        <dbReference type="ChEBI" id="CHEBI:30616"/>
    </ligand>
</feature>